<dbReference type="InterPro" id="IPR012786">
    <property type="entry name" value="Protocat_dOase_a"/>
</dbReference>
<reference evidence="5 6" key="1">
    <citation type="submission" date="2020-08" db="EMBL/GenBank/DDBJ databases">
        <title>Genomic Encyclopedia of Type Strains, Phase IV (KMG-IV): sequencing the most valuable type-strain genomes for metagenomic binning, comparative biology and taxonomic classification.</title>
        <authorList>
            <person name="Goeker M."/>
        </authorList>
    </citation>
    <scope>NUCLEOTIDE SEQUENCE [LARGE SCALE GENOMIC DNA]</scope>
    <source>
        <strain evidence="5 6">DSM 17498</strain>
    </source>
</reference>
<dbReference type="RefSeq" id="WP_184087924.1">
    <property type="nucleotide sequence ID" value="NZ_JACHIJ010000006.1"/>
</dbReference>
<dbReference type="InterPro" id="IPR015889">
    <property type="entry name" value="Intradiol_dOase_core"/>
</dbReference>
<dbReference type="EC" id="1.13.11.3" evidence="5"/>
<gene>
    <name evidence="5" type="ORF">HNQ36_004087</name>
</gene>
<sequence length="195" mass="21270">MSNITPSQTVGPYFKYGLTPGDDYAWNDAFGNDLVTADVSGERIRIVGQVFDGDGKIIPDSMLEIWQADAQGRFADPQDTRAMPNAAFKGFGRCGTDAKGGFEFRTIKPGPVPGPGGKLQAPHILLAVFARGMTQQAITRIYFEDEAANAADPILALVPADRRATLIAKREQGDIVTYRFDVHLQGDRETVFFDV</sequence>
<evidence type="ECO:0000259" key="4">
    <source>
        <dbReference type="PROSITE" id="PS00083"/>
    </source>
</evidence>
<dbReference type="PANTHER" id="PTHR33711:SF9">
    <property type="entry name" value="PROTOCATECHUATE 3,4-DIOXYGENASE ALPHA CHAIN"/>
    <property type="match status" value="1"/>
</dbReference>
<dbReference type="PANTHER" id="PTHR33711">
    <property type="entry name" value="DIOXYGENASE, PUTATIVE (AFU_ORTHOLOGUE AFUA_2G02910)-RELATED"/>
    <property type="match status" value="1"/>
</dbReference>
<dbReference type="PROSITE" id="PS00083">
    <property type="entry name" value="INTRADIOL_DIOXYGENAS"/>
    <property type="match status" value="1"/>
</dbReference>
<protein>
    <submittedName>
        <fullName evidence="5">Protocatechuate 3,4-dioxygenase alpha subunit</fullName>
        <ecNumber evidence="5">1.13.11.3</ecNumber>
    </submittedName>
</protein>
<evidence type="ECO:0000256" key="3">
    <source>
        <dbReference type="ARBA" id="ARBA00023002"/>
    </source>
</evidence>
<dbReference type="Proteomes" id="UP000521227">
    <property type="component" value="Unassembled WGS sequence"/>
</dbReference>
<keyword evidence="2 5" id="KW-0223">Dioxygenase</keyword>
<dbReference type="NCBIfam" id="TIGR02423">
    <property type="entry name" value="protocat_alph"/>
    <property type="match status" value="1"/>
</dbReference>
<keyword evidence="3 5" id="KW-0560">Oxidoreductase</keyword>
<dbReference type="Gene3D" id="2.60.130.10">
    <property type="entry name" value="Aromatic compound dioxygenase"/>
    <property type="match status" value="1"/>
</dbReference>
<dbReference type="GO" id="GO:0018578">
    <property type="term" value="F:protocatechuate 3,4-dioxygenase activity"/>
    <property type="evidence" value="ECO:0007669"/>
    <property type="project" value="UniProtKB-EC"/>
</dbReference>
<evidence type="ECO:0000313" key="6">
    <source>
        <dbReference type="Proteomes" id="UP000521227"/>
    </source>
</evidence>
<dbReference type="InterPro" id="IPR050770">
    <property type="entry name" value="Intradiol_RC_Dioxygenase"/>
</dbReference>
<feature type="domain" description="Intradiol ring-cleavage dioxygenases" evidence="4">
    <location>
        <begin position="46"/>
        <end position="74"/>
    </location>
</feature>
<name>A0A840N1H8_9BRAD</name>
<dbReference type="EMBL" id="JACHIJ010000006">
    <property type="protein sequence ID" value="MBB5054085.1"/>
    <property type="molecule type" value="Genomic_DNA"/>
</dbReference>
<comment type="caution">
    <text evidence="5">The sequence shown here is derived from an EMBL/GenBank/DDBJ whole genome shotgun (WGS) entry which is preliminary data.</text>
</comment>
<evidence type="ECO:0000256" key="2">
    <source>
        <dbReference type="ARBA" id="ARBA00022964"/>
    </source>
</evidence>
<dbReference type="InterPro" id="IPR000627">
    <property type="entry name" value="Intradiol_dOase_C"/>
</dbReference>
<dbReference type="AlphaFoldDB" id="A0A840N1H8"/>
<evidence type="ECO:0000256" key="1">
    <source>
        <dbReference type="ARBA" id="ARBA00007825"/>
    </source>
</evidence>
<dbReference type="GO" id="GO:0008199">
    <property type="term" value="F:ferric iron binding"/>
    <property type="evidence" value="ECO:0007669"/>
    <property type="project" value="InterPro"/>
</dbReference>
<dbReference type="Pfam" id="PF00775">
    <property type="entry name" value="Dioxygenase_C"/>
    <property type="match status" value="1"/>
</dbReference>
<dbReference type="SUPFAM" id="SSF49482">
    <property type="entry name" value="Aromatic compound dioxygenase"/>
    <property type="match status" value="1"/>
</dbReference>
<comment type="similarity">
    <text evidence="1">Belongs to the intradiol ring-cleavage dioxygenase family.</text>
</comment>
<proteinExistence type="inferred from homology"/>
<organism evidence="5 6">
    <name type="scientific">Afipia massiliensis</name>
    <dbReference type="NCBI Taxonomy" id="211460"/>
    <lineage>
        <taxon>Bacteria</taxon>
        <taxon>Pseudomonadati</taxon>
        <taxon>Pseudomonadota</taxon>
        <taxon>Alphaproteobacteria</taxon>
        <taxon>Hyphomicrobiales</taxon>
        <taxon>Nitrobacteraceae</taxon>
        <taxon>Afipia</taxon>
    </lineage>
</organism>
<dbReference type="CDD" id="cd03463">
    <property type="entry name" value="3_4-PCD_alpha"/>
    <property type="match status" value="1"/>
</dbReference>
<evidence type="ECO:0000313" key="5">
    <source>
        <dbReference type="EMBL" id="MBB5054085.1"/>
    </source>
</evidence>
<accession>A0A840N1H8</accession>